<proteinExistence type="predicted"/>
<feature type="region of interest" description="Disordered" evidence="1">
    <location>
        <begin position="1"/>
        <end position="32"/>
    </location>
</feature>
<feature type="compositionally biased region" description="Basic and acidic residues" evidence="1">
    <location>
        <begin position="1"/>
        <end position="14"/>
    </location>
</feature>
<evidence type="ECO:0000313" key="3">
    <source>
        <dbReference type="Proteomes" id="UP001501009"/>
    </source>
</evidence>
<evidence type="ECO:0000256" key="1">
    <source>
        <dbReference type="SAM" id="MobiDB-lite"/>
    </source>
</evidence>
<dbReference type="EMBL" id="BAABDE010000031">
    <property type="protein sequence ID" value="GAA3835299.1"/>
    <property type="molecule type" value="Genomic_DNA"/>
</dbReference>
<comment type="caution">
    <text evidence="2">The sequence shown here is derived from an EMBL/GenBank/DDBJ whole genome shotgun (WGS) entry which is preliminary data.</text>
</comment>
<protein>
    <submittedName>
        <fullName evidence="2">Uncharacterized protein</fullName>
    </submittedName>
</protein>
<name>A0ABP7J5N4_9ACTN</name>
<feature type="compositionally biased region" description="Polar residues" evidence="1">
    <location>
        <begin position="16"/>
        <end position="27"/>
    </location>
</feature>
<dbReference type="Proteomes" id="UP001501009">
    <property type="component" value="Unassembled WGS sequence"/>
</dbReference>
<accession>A0ABP7J5N4</accession>
<sequence>MSYRDAPRRSDRMTDASGQVYGQQSYGSREWTPVVGPLGTPVRSVDRFGRALVRDPGLFQEPRPGRDQLGYEISSRSGQPLYELPRKYVVPPQPAPAPTAAPETELPDAALAHAIITRLFVAHRNGTLAPGEWLATMAYRYRYAKFL</sequence>
<gene>
    <name evidence="2" type="ORF">GCM10022403_080070</name>
</gene>
<evidence type="ECO:0000313" key="2">
    <source>
        <dbReference type="EMBL" id="GAA3835299.1"/>
    </source>
</evidence>
<organism evidence="2 3">
    <name type="scientific">Streptomyces coacervatus</name>
    <dbReference type="NCBI Taxonomy" id="647381"/>
    <lineage>
        <taxon>Bacteria</taxon>
        <taxon>Bacillati</taxon>
        <taxon>Actinomycetota</taxon>
        <taxon>Actinomycetes</taxon>
        <taxon>Kitasatosporales</taxon>
        <taxon>Streptomycetaceae</taxon>
        <taxon>Streptomyces</taxon>
    </lineage>
</organism>
<keyword evidence="3" id="KW-1185">Reference proteome</keyword>
<reference evidence="3" key="1">
    <citation type="journal article" date="2019" name="Int. J. Syst. Evol. Microbiol.">
        <title>The Global Catalogue of Microorganisms (GCM) 10K type strain sequencing project: providing services to taxonomists for standard genome sequencing and annotation.</title>
        <authorList>
            <consortium name="The Broad Institute Genomics Platform"/>
            <consortium name="The Broad Institute Genome Sequencing Center for Infectious Disease"/>
            <person name="Wu L."/>
            <person name="Ma J."/>
        </authorList>
    </citation>
    <scope>NUCLEOTIDE SEQUENCE [LARGE SCALE GENOMIC DNA]</scope>
    <source>
        <strain evidence="3">JCM 17138</strain>
    </source>
</reference>